<dbReference type="EMBL" id="JAMSHJ010000006">
    <property type="protein sequence ID" value="KAI5397255.1"/>
    <property type="molecule type" value="Genomic_DNA"/>
</dbReference>
<sequence>MKITFSSQQTLTFHLPSQGPSLAPSRKDKGKGKSDEGSPAPDPLNLGRLVDTPREKKLLLNFRNRPPTPQKYGNMSTFPSLSFDFPTLFHFQGFDTLIADSGPIYPDLWESEEDAMVSESRSNVVMTGGSRGADLVLCGGVWKVVVWVRVGRREVAVSCGRGDGGGLWWLKGFDASFTMRLDGKETKVME</sequence>
<dbReference type="AlphaFoldDB" id="A0A9D4WAF7"/>
<keyword evidence="3" id="KW-1185">Reference proteome</keyword>
<comment type="caution">
    <text evidence="2">The sequence shown here is derived from an EMBL/GenBank/DDBJ whole genome shotgun (WGS) entry which is preliminary data.</text>
</comment>
<evidence type="ECO:0000256" key="1">
    <source>
        <dbReference type="SAM" id="MobiDB-lite"/>
    </source>
</evidence>
<protein>
    <submittedName>
        <fullName evidence="2">Uncharacterized protein</fullName>
    </submittedName>
</protein>
<feature type="compositionally biased region" description="Basic and acidic residues" evidence="1">
    <location>
        <begin position="25"/>
        <end position="36"/>
    </location>
</feature>
<evidence type="ECO:0000313" key="3">
    <source>
        <dbReference type="Proteomes" id="UP001058974"/>
    </source>
</evidence>
<accession>A0A9D4WAF7</accession>
<proteinExistence type="predicted"/>
<evidence type="ECO:0000313" key="2">
    <source>
        <dbReference type="EMBL" id="KAI5397255.1"/>
    </source>
</evidence>
<dbReference type="Proteomes" id="UP001058974">
    <property type="component" value="Chromosome 6"/>
</dbReference>
<feature type="compositionally biased region" description="Polar residues" evidence="1">
    <location>
        <begin position="1"/>
        <end position="12"/>
    </location>
</feature>
<feature type="region of interest" description="Disordered" evidence="1">
    <location>
        <begin position="1"/>
        <end position="48"/>
    </location>
</feature>
<gene>
    <name evidence="2" type="ORF">KIW84_063177</name>
</gene>
<dbReference type="Gramene" id="Psat06G0317700-T1">
    <property type="protein sequence ID" value="KAI5397255.1"/>
    <property type="gene ID" value="KIW84_063177"/>
</dbReference>
<name>A0A9D4WAF7_PEA</name>
<reference evidence="2 3" key="1">
    <citation type="journal article" date="2022" name="Nat. Genet.">
        <title>Improved pea reference genome and pan-genome highlight genomic features and evolutionary characteristics.</title>
        <authorList>
            <person name="Yang T."/>
            <person name="Liu R."/>
            <person name="Luo Y."/>
            <person name="Hu S."/>
            <person name="Wang D."/>
            <person name="Wang C."/>
            <person name="Pandey M.K."/>
            <person name="Ge S."/>
            <person name="Xu Q."/>
            <person name="Li N."/>
            <person name="Li G."/>
            <person name="Huang Y."/>
            <person name="Saxena R.K."/>
            <person name="Ji Y."/>
            <person name="Li M."/>
            <person name="Yan X."/>
            <person name="He Y."/>
            <person name="Liu Y."/>
            <person name="Wang X."/>
            <person name="Xiang C."/>
            <person name="Varshney R.K."/>
            <person name="Ding H."/>
            <person name="Gao S."/>
            <person name="Zong X."/>
        </authorList>
    </citation>
    <scope>NUCLEOTIDE SEQUENCE [LARGE SCALE GENOMIC DNA]</scope>
    <source>
        <strain evidence="2 3">cv. Zhongwan 6</strain>
    </source>
</reference>
<organism evidence="2 3">
    <name type="scientific">Pisum sativum</name>
    <name type="common">Garden pea</name>
    <name type="synonym">Lathyrus oleraceus</name>
    <dbReference type="NCBI Taxonomy" id="3888"/>
    <lineage>
        <taxon>Eukaryota</taxon>
        <taxon>Viridiplantae</taxon>
        <taxon>Streptophyta</taxon>
        <taxon>Embryophyta</taxon>
        <taxon>Tracheophyta</taxon>
        <taxon>Spermatophyta</taxon>
        <taxon>Magnoliopsida</taxon>
        <taxon>eudicotyledons</taxon>
        <taxon>Gunneridae</taxon>
        <taxon>Pentapetalae</taxon>
        <taxon>rosids</taxon>
        <taxon>fabids</taxon>
        <taxon>Fabales</taxon>
        <taxon>Fabaceae</taxon>
        <taxon>Papilionoideae</taxon>
        <taxon>50 kb inversion clade</taxon>
        <taxon>NPAAA clade</taxon>
        <taxon>Hologalegina</taxon>
        <taxon>IRL clade</taxon>
        <taxon>Fabeae</taxon>
        <taxon>Lathyrus</taxon>
    </lineage>
</organism>